<dbReference type="SUPFAM" id="SSF53067">
    <property type="entry name" value="Actin-like ATPase domain"/>
    <property type="match status" value="1"/>
</dbReference>
<comment type="caution">
    <text evidence="3">The sequence shown here is derived from an EMBL/GenBank/DDBJ whole genome shotgun (WGS) entry which is preliminary data.</text>
</comment>
<dbReference type="EMBL" id="VFIA01000045">
    <property type="protein sequence ID" value="MBC3794410.1"/>
    <property type="molecule type" value="Genomic_DNA"/>
</dbReference>
<dbReference type="InterPro" id="IPR043129">
    <property type="entry name" value="ATPase_NBD"/>
</dbReference>
<dbReference type="PANTHER" id="PTHR18964:SF149">
    <property type="entry name" value="BIFUNCTIONAL UDP-N-ACETYLGLUCOSAMINE 2-EPIMERASE_N-ACETYLMANNOSAMINE KINASE"/>
    <property type="match status" value="1"/>
</dbReference>
<reference evidence="3 4" key="1">
    <citation type="submission" date="2019-06" db="EMBL/GenBank/DDBJ databases">
        <title>Spirosoma utsteinense sp. nov. isolated from Antarctic ice-free soils.</title>
        <authorList>
            <person name="Tahon G."/>
        </authorList>
    </citation>
    <scope>NUCLEOTIDE SEQUENCE [LARGE SCALE GENOMIC DNA]</scope>
    <source>
        <strain evidence="3 4">LMG 31447</strain>
    </source>
</reference>
<name>A0ABR6WEH2_9BACT</name>
<comment type="similarity">
    <text evidence="1">Belongs to the ROK (NagC/XylR) family.</text>
</comment>
<proteinExistence type="inferred from homology"/>
<dbReference type="InterPro" id="IPR000600">
    <property type="entry name" value="ROK"/>
</dbReference>
<keyword evidence="4" id="KW-1185">Reference proteome</keyword>
<accession>A0ABR6WEH2</accession>
<dbReference type="PROSITE" id="PS01125">
    <property type="entry name" value="ROK"/>
    <property type="match status" value="1"/>
</dbReference>
<organism evidence="3 4">
    <name type="scientific">Spirosoma utsteinense</name>
    <dbReference type="NCBI Taxonomy" id="2585773"/>
    <lineage>
        <taxon>Bacteria</taxon>
        <taxon>Pseudomonadati</taxon>
        <taxon>Bacteroidota</taxon>
        <taxon>Cytophagia</taxon>
        <taxon>Cytophagales</taxon>
        <taxon>Cytophagaceae</taxon>
        <taxon>Spirosoma</taxon>
    </lineage>
</organism>
<evidence type="ECO:0000313" key="4">
    <source>
        <dbReference type="Proteomes" id="UP000700732"/>
    </source>
</evidence>
<dbReference type="Pfam" id="PF01047">
    <property type="entry name" value="MarR"/>
    <property type="match status" value="1"/>
</dbReference>
<dbReference type="Pfam" id="PF00480">
    <property type="entry name" value="ROK"/>
    <property type="match status" value="1"/>
</dbReference>
<evidence type="ECO:0000256" key="1">
    <source>
        <dbReference type="ARBA" id="ARBA00006479"/>
    </source>
</evidence>
<dbReference type="InterPro" id="IPR049874">
    <property type="entry name" value="ROK_cs"/>
</dbReference>
<gene>
    <name evidence="3" type="ORF">FH603_4939</name>
</gene>
<evidence type="ECO:0000313" key="3">
    <source>
        <dbReference type="EMBL" id="MBC3794410.1"/>
    </source>
</evidence>
<dbReference type="InterPro" id="IPR000835">
    <property type="entry name" value="HTH_MarR-typ"/>
</dbReference>
<dbReference type="RefSeq" id="WP_186740910.1">
    <property type="nucleotide sequence ID" value="NZ_VFIA01000045.1"/>
</dbReference>
<dbReference type="Gene3D" id="3.30.420.40">
    <property type="match status" value="2"/>
</dbReference>
<dbReference type="Gene3D" id="1.10.10.10">
    <property type="entry name" value="Winged helix-like DNA-binding domain superfamily/Winged helix DNA-binding domain"/>
    <property type="match status" value="1"/>
</dbReference>
<sequence>MLPTPSSEDDLLLTKQSVVDYKKNQKARAILGHLYQQGSRTLAQLAETLHTSIPSITGLVEELLEQGWVNAVGTASGNNGRRPVLFSLNAGEHYVLILDSTTHDTRLMIVNPRREVIFQRVVDTHLENSAQFLTFLATFVTESLAESGLSHDQIMAVGLTLPGLIDTRRGVNLTYPNLNLTDQPFTDWLEQQVGWPVFLINDTKATALGENRFGGGQGKNHVLSINIDWGLGLGIIINGEVFQGASGFAGELGHIQVDPNGELCHCGKVGCLDTITSASSLVRHMQRAVEAGQQTRLAAFRHDLNQINITHIIEAAHEGDSFAIDLLHETGYQLGKGLSIAVNLFNPEVIIIDGVLAQGSMFITNPIRQAINKHCLSGFRRDLIVEVTKLDGAAKWLGTHAYVMEKVLASY</sequence>
<dbReference type="PANTHER" id="PTHR18964">
    <property type="entry name" value="ROK (REPRESSOR, ORF, KINASE) FAMILY"/>
    <property type="match status" value="1"/>
</dbReference>
<dbReference type="InterPro" id="IPR036390">
    <property type="entry name" value="WH_DNA-bd_sf"/>
</dbReference>
<protein>
    <submittedName>
        <fullName evidence="3">Glucokinase-like ROK family protein</fullName>
    </submittedName>
</protein>
<evidence type="ECO:0000259" key="2">
    <source>
        <dbReference type="Pfam" id="PF01047"/>
    </source>
</evidence>
<feature type="domain" description="HTH marR-type" evidence="2">
    <location>
        <begin position="30"/>
        <end position="70"/>
    </location>
</feature>
<dbReference type="Proteomes" id="UP000700732">
    <property type="component" value="Unassembled WGS sequence"/>
</dbReference>
<dbReference type="SUPFAM" id="SSF46785">
    <property type="entry name" value="Winged helix' DNA-binding domain"/>
    <property type="match status" value="1"/>
</dbReference>
<dbReference type="InterPro" id="IPR036388">
    <property type="entry name" value="WH-like_DNA-bd_sf"/>
</dbReference>